<gene>
    <name evidence="2" type="ORF">SDJN03_24192</name>
</gene>
<feature type="region of interest" description="Disordered" evidence="1">
    <location>
        <begin position="45"/>
        <end position="105"/>
    </location>
</feature>
<reference evidence="2 3" key="1">
    <citation type="journal article" date="2021" name="Hortic Res">
        <title>The domestication of Cucurbita argyrosperma as revealed by the genome of its wild relative.</title>
        <authorList>
            <person name="Barrera-Redondo J."/>
            <person name="Sanchez-de la Vega G."/>
            <person name="Aguirre-Liguori J.A."/>
            <person name="Castellanos-Morales G."/>
            <person name="Gutierrez-Guerrero Y.T."/>
            <person name="Aguirre-Dugua X."/>
            <person name="Aguirre-Planter E."/>
            <person name="Tenaillon M.I."/>
            <person name="Lira-Saade R."/>
            <person name="Eguiarte L.E."/>
        </authorList>
    </citation>
    <scope>NUCLEOTIDE SEQUENCE [LARGE SCALE GENOMIC DNA]</scope>
    <source>
        <strain evidence="2">JBR-2021</strain>
    </source>
</reference>
<feature type="compositionally biased region" description="Basic and acidic residues" evidence="1">
    <location>
        <begin position="77"/>
        <end position="93"/>
    </location>
</feature>
<evidence type="ECO:0000256" key="1">
    <source>
        <dbReference type="SAM" id="MobiDB-lite"/>
    </source>
</evidence>
<proteinExistence type="predicted"/>
<feature type="non-terminal residue" evidence="2">
    <location>
        <position position="1"/>
    </location>
</feature>
<dbReference type="AlphaFoldDB" id="A0AAV6M802"/>
<sequence length="125" mass="14525">MDWRWFISVSKSLAMVFPTQYGLYIKRKHLKGMYSVNVDYNPEPQAEAREGLGSQSRTTSRSKGRTWITIQNHKQKQGKDLDHNPEPQAEAREGLGSQSRTTSRSKGRTWIIFISPFFCCYMIYV</sequence>
<name>A0AAV6M802_9ROSI</name>
<dbReference type="EMBL" id="JAGKQH010000016">
    <property type="protein sequence ID" value="KAG6576618.1"/>
    <property type="molecule type" value="Genomic_DNA"/>
</dbReference>
<protein>
    <submittedName>
        <fullName evidence="2">Uncharacterized protein</fullName>
    </submittedName>
</protein>
<comment type="caution">
    <text evidence="2">The sequence shown here is derived from an EMBL/GenBank/DDBJ whole genome shotgun (WGS) entry which is preliminary data.</text>
</comment>
<keyword evidence="3" id="KW-1185">Reference proteome</keyword>
<dbReference type="Proteomes" id="UP000685013">
    <property type="component" value="Chromosome 16"/>
</dbReference>
<organism evidence="2 3">
    <name type="scientific">Cucurbita argyrosperma subsp. sororia</name>
    <dbReference type="NCBI Taxonomy" id="37648"/>
    <lineage>
        <taxon>Eukaryota</taxon>
        <taxon>Viridiplantae</taxon>
        <taxon>Streptophyta</taxon>
        <taxon>Embryophyta</taxon>
        <taxon>Tracheophyta</taxon>
        <taxon>Spermatophyta</taxon>
        <taxon>Magnoliopsida</taxon>
        <taxon>eudicotyledons</taxon>
        <taxon>Gunneridae</taxon>
        <taxon>Pentapetalae</taxon>
        <taxon>rosids</taxon>
        <taxon>fabids</taxon>
        <taxon>Cucurbitales</taxon>
        <taxon>Cucurbitaceae</taxon>
        <taxon>Cucurbiteae</taxon>
        <taxon>Cucurbita</taxon>
    </lineage>
</organism>
<evidence type="ECO:0000313" key="2">
    <source>
        <dbReference type="EMBL" id="KAG6576618.1"/>
    </source>
</evidence>
<accession>A0AAV6M802</accession>
<evidence type="ECO:0000313" key="3">
    <source>
        <dbReference type="Proteomes" id="UP000685013"/>
    </source>
</evidence>